<feature type="transmembrane region" description="Helical" evidence="2">
    <location>
        <begin position="6"/>
        <end position="23"/>
    </location>
</feature>
<dbReference type="RefSeq" id="WP_006063162.1">
    <property type="nucleotide sequence ID" value="NZ_KB290830.1"/>
</dbReference>
<feature type="compositionally biased region" description="Basic and acidic residues" evidence="1">
    <location>
        <begin position="58"/>
        <end position="67"/>
    </location>
</feature>
<keyword evidence="2" id="KW-0812">Transmembrane</keyword>
<evidence type="ECO:0000313" key="4">
    <source>
        <dbReference type="Proteomes" id="UP000010445"/>
    </source>
</evidence>
<sequence length="439" mass="48865">MSGALIIGLIVVVWLFVLAPLVLRGYRPIRRTNDAFEETRVVVAGGDTPTPPRKRPRFSAEDVRTTDDADASVSAQDRAEDADRSDDTVELEGLPVADGLIDDPQPLFVSEKLTEVLAAAQETVNANRRAEDAHTEDAVVAYTEPNPAAAVELHEVSEHEEVEDADVNAERPYGDVDVVRSDEALEVVYDPNSEPLFIEDIDSPPSTDTFAVVADAYDEIDAFELADESEPYHYDDAYMSPADFLDPDADYEFADDAFDDDSTLAAELSEEIAADEDLTDEDLAFAARRRGRGGYDPEVDAAVAMSRYQRRQRTLATLVGVVLISVVVGFVFGGWFWTSLVISATLTVLYLYALRRHVRAESALRTQRIRHMRRARLGVRNAVDEKLGIPERLRRPGAIVIELDDESPDFVNLDTFHSNFGHEEPEVWEDEYVDTRRVG</sequence>
<organism evidence="3 4">
    <name type="scientific">Corynebacterium durum F0235</name>
    <dbReference type="NCBI Taxonomy" id="1035195"/>
    <lineage>
        <taxon>Bacteria</taxon>
        <taxon>Bacillati</taxon>
        <taxon>Actinomycetota</taxon>
        <taxon>Actinomycetes</taxon>
        <taxon>Mycobacteriales</taxon>
        <taxon>Corynebacteriaceae</taxon>
        <taxon>Corynebacterium</taxon>
    </lineage>
</organism>
<dbReference type="NCBIfam" id="NF045516">
    <property type="entry name" value="GlpR"/>
    <property type="match status" value="1"/>
</dbReference>
<evidence type="ECO:0000256" key="1">
    <source>
        <dbReference type="SAM" id="MobiDB-lite"/>
    </source>
</evidence>
<protein>
    <submittedName>
        <fullName evidence="3">Uncharacterized protein</fullName>
    </submittedName>
</protein>
<feature type="region of interest" description="Disordered" evidence="1">
    <location>
        <begin position="44"/>
        <end position="89"/>
    </location>
</feature>
<evidence type="ECO:0000313" key="3">
    <source>
        <dbReference type="EMBL" id="EKX90857.1"/>
    </source>
</evidence>
<dbReference type="Proteomes" id="UP000010445">
    <property type="component" value="Unassembled WGS sequence"/>
</dbReference>
<keyword evidence="2" id="KW-1133">Transmembrane helix</keyword>
<accession>L1MI10</accession>
<dbReference type="eggNOG" id="ENOG50334B8">
    <property type="taxonomic scope" value="Bacteria"/>
</dbReference>
<proteinExistence type="predicted"/>
<dbReference type="PATRIC" id="fig|1035195.3.peg.824"/>
<dbReference type="HOGENOM" id="CLU_037505_0_0_11"/>
<keyword evidence="2" id="KW-0472">Membrane</keyword>
<name>L1MI10_9CORY</name>
<dbReference type="OrthoDB" id="3696421at2"/>
<feature type="transmembrane region" description="Helical" evidence="2">
    <location>
        <begin position="314"/>
        <end position="331"/>
    </location>
</feature>
<keyword evidence="4" id="KW-1185">Reference proteome</keyword>
<dbReference type="AlphaFoldDB" id="L1MI10"/>
<dbReference type="InterPro" id="IPR053779">
    <property type="entry name" value="GlpR"/>
</dbReference>
<comment type="caution">
    <text evidence="3">The sequence shown here is derived from an EMBL/GenBank/DDBJ whole genome shotgun (WGS) entry which is preliminary data.</text>
</comment>
<feature type="compositionally biased region" description="Basic and acidic residues" evidence="1">
    <location>
        <begin position="77"/>
        <end position="87"/>
    </location>
</feature>
<evidence type="ECO:0000256" key="2">
    <source>
        <dbReference type="SAM" id="Phobius"/>
    </source>
</evidence>
<reference evidence="3 4" key="1">
    <citation type="submission" date="2012-05" db="EMBL/GenBank/DDBJ databases">
        <authorList>
            <person name="Weinstock G."/>
            <person name="Sodergren E."/>
            <person name="Lobos E.A."/>
            <person name="Fulton L."/>
            <person name="Fulton R."/>
            <person name="Courtney L."/>
            <person name="Fronick C."/>
            <person name="O'Laughlin M."/>
            <person name="Godfrey J."/>
            <person name="Wilson R.M."/>
            <person name="Miner T."/>
            <person name="Farmer C."/>
            <person name="Delehaunty K."/>
            <person name="Cordes M."/>
            <person name="Minx P."/>
            <person name="Tomlinson C."/>
            <person name="Chen J."/>
            <person name="Wollam A."/>
            <person name="Pepin K.H."/>
            <person name="Bhonagiri V."/>
            <person name="Zhang X."/>
            <person name="Suruliraj S."/>
            <person name="Warren W."/>
            <person name="Mitreva M."/>
            <person name="Mardis E.R."/>
            <person name="Wilson R.K."/>
        </authorList>
    </citation>
    <scope>NUCLEOTIDE SEQUENCE [LARGE SCALE GENOMIC DNA]</scope>
    <source>
        <strain evidence="3 4">F0235</strain>
    </source>
</reference>
<gene>
    <name evidence="3" type="ORF">HMPREF9997_00921</name>
</gene>
<dbReference type="STRING" id="1035195.HMPREF9997_00921"/>
<feature type="transmembrane region" description="Helical" evidence="2">
    <location>
        <begin position="337"/>
        <end position="354"/>
    </location>
</feature>
<dbReference type="EMBL" id="AMEM01000016">
    <property type="protein sequence ID" value="EKX90857.1"/>
    <property type="molecule type" value="Genomic_DNA"/>
</dbReference>